<keyword evidence="1" id="KW-0472">Membrane</keyword>
<evidence type="ECO:0000256" key="1">
    <source>
        <dbReference type="SAM" id="Phobius"/>
    </source>
</evidence>
<sequence>MPTFDPDLDIPRASAQNPYGESVAEYQRVLANPLPAVVGLVGAWAVLCYSLRVRNLPLFLIALILTALCPFLIQYHCLDCGRTDFAFRSRRHACAETLRRWRLGEPATRKPPRLRTQVKAWIWSLFVAVLIYAILAGGGR</sequence>
<organism evidence="2 3">
    <name type="scientific">Paludisphaera borealis</name>
    <dbReference type="NCBI Taxonomy" id="1387353"/>
    <lineage>
        <taxon>Bacteria</taxon>
        <taxon>Pseudomonadati</taxon>
        <taxon>Planctomycetota</taxon>
        <taxon>Planctomycetia</taxon>
        <taxon>Isosphaerales</taxon>
        <taxon>Isosphaeraceae</taxon>
        <taxon>Paludisphaera</taxon>
    </lineage>
</organism>
<keyword evidence="1" id="KW-1133">Transmembrane helix</keyword>
<dbReference type="KEGG" id="pbor:BSF38_04911"/>
<feature type="transmembrane region" description="Helical" evidence="1">
    <location>
        <begin position="29"/>
        <end position="49"/>
    </location>
</feature>
<dbReference type="EMBL" id="CP019082">
    <property type="protein sequence ID" value="APW63347.1"/>
    <property type="molecule type" value="Genomic_DNA"/>
</dbReference>
<accession>A0A1U7CWM6</accession>
<proteinExistence type="predicted"/>
<feature type="transmembrane region" description="Helical" evidence="1">
    <location>
        <begin position="120"/>
        <end position="138"/>
    </location>
</feature>
<keyword evidence="3" id="KW-1185">Reference proteome</keyword>
<reference evidence="3" key="1">
    <citation type="submission" date="2016-12" db="EMBL/GenBank/DDBJ databases">
        <title>Comparative genomics of four Isosphaeraceae planctomycetes: a common pool of plasmids and glycoside hydrolase genes.</title>
        <authorList>
            <person name="Ivanova A."/>
        </authorList>
    </citation>
    <scope>NUCLEOTIDE SEQUENCE [LARGE SCALE GENOMIC DNA]</scope>
    <source>
        <strain evidence="3">PX4</strain>
    </source>
</reference>
<keyword evidence="1" id="KW-0812">Transmembrane</keyword>
<evidence type="ECO:0000313" key="2">
    <source>
        <dbReference type="EMBL" id="APW63347.1"/>
    </source>
</evidence>
<protein>
    <submittedName>
        <fullName evidence="2">Uncharacterized protein</fullName>
    </submittedName>
</protein>
<dbReference type="Proteomes" id="UP000186309">
    <property type="component" value="Chromosome"/>
</dbReference>
<feature type="transmembrane region" description="Helical" evidence="1">
    <location>
        <begin position="56"/>
        <end position="75"/>
    </location>
</feature>
<dbReference type="STRING" id="1387353.BSF38_04911"/>
<dbReference type="AlphaFoldDB" id="A0A1U7CWM6"/>
<gene>
    <name evidence="2" type="ORF">BSF38_04911</name>
</gene>
<dbReference type="OrthoDB" id="286936at2"/>
<dbReference type="RefSeq" id="WP_076349705.1">
    <property type="nucleotide sequence ID" value="NZ_CP019082.1"/>
</dbReference>
<evidence type="ECO:0000313" key="3">
    <source>
        <dbReference type="Proteomes" id="UP000186309"/>
    </source>
</evidence>
<name>A0A1U7CWM6_9BACT</name>